<evidence type="ECO:0000256" key="3">
    <source>
        <dbReference type="ARBA" id="ARBA00022679"/>
    </source>
</evidence>
<evidence type="ECO:0000313" key="11">
    <source>
        <dbReference type="EMBL" id="MFC5451684.1"/>
    </source>
</evidence>
<proteinExistence type="predicted"/>
<keyword evidence="4" id="KW-0547">Nucleotide-binding</keyword>
<dbReference type="Gene3D" id="1.20.5.1930">
    <property type="match status" value="1"/>
</dbReference>
<evidence type="ECO:0000259" key="10">
    <source>
        <dbReference type="PROSITE" id="PS50109"/>
    </source>
</evidence>
<evidence type="ECO:0000256" key="6">
    <source>
        <dbReference type="ARBA" id="ARBA00022840"/>
    </source>
</evidence>
<feature type="domain" description="Histidine kinase" evidence="10">
    <location>
        <begin position="493"/>
        <end position="698"/>
    </location>
</feature>
<evidence type="ECO:0000256" key="4">
    <source>
        <dbReference type="ARBA" id="ARBA00022741"/>
    </source>
</evidence>
<evidence type="ECO:0000256" key="5">
    <source>
        <dbReference type="ARBA" id="ARBA00022777"/>
    </source>
</evidence>
<feature type="transmembrane region" description="Helical" evidence="8">
    <location>
        <begin position="64"/>
        <end position="86"/>
    </location>
</feature>
<reference evidence="12" key="1">
    <citation type="journal article" date="2019" name="Int. J. Syst. Evol. Microbiol.">
        <title>The Global Catalogue of Microorganisms (GCM) 10K type strain sequencing project: providing services to taxonomists for standard genome sequencing and annotation.</title>
        <authorList>
            <consortium name="The Broad Institute Genomics Platform"/>
            <consortium name="The Broad Institute Genome Sequencing Center for Infectious Disease"/>
            <person name="Wu L."/>
            <person name="Ma J."/>
        </authorList>
    </citation>
    <scope>NUCLEOTIDE SEQUENCE [LARGE SCALE GENOMIC DNA]</scope>
    <source>
        <strain evidence="12">KACC 11904</strain>
    </source>
</reference>
<dbReference type="Pfam" id="PF07730">
    <property type="entry name" value="HisKA_3"/>
    <property type="match status" value="1"/>
</dbReference>
<feature type="transmembrane region" description="Helical" evidence="8">
    <location>
        <begin position="93"/>
        <end position="115"/>
    </location>
</feature>
<keyword evidence="8" id="KW-0472">Membrane</keyword>
<dbReference type="SMART" id="SM00387">
    <property type="entry name" value="HATPase_c"/>
    <property type="match status" value="1"/>
</dbReference>
<dbReference type="SUPFAM" id="SSF55781">
    <property type="entry name" value="GAF domain-like"/>
    <property type="match status" value="1"/>
</dbReference>
<dbReference type="Proteomes" id="UP001596044">
    <property type="component" value="Unassembled WGS sequence"/>
</dbReference>
<keyword evidence="12" id="KW-1185">Reference proteome</keyword>
<keyword evidence="8" id="KW-1133">Transmembrane helix</keyword>
<dbReference type="InterPro" id="IPR005467">
    <property type="entry name" value="His_kinase_dom"/>
</dbReference>
<name>A0ABW0KEM5_9BACL</name>
<keyword evidence="6" id="KW-0067">ATP-binding</keyword>
<sequence>MKIMRMAVFILCLATLLLFLASIPAFYTEVSEHCARQVCAAYYVLPPADGWLEANHVSAEQYAFSYEVIYILFGFVFILVGATIFYKKSNELLGLLGALMFFSLGCTFTPIAFAISELHPFRILESIGFTALIFFFFLFPSGRFVPKWSLYVAIVLCVLRVPGFLAPGTMWDMQHSAQILGFVWLVIWASSIIAILWYRYRNEMGPLERQQTKWVVYGISLALIGLVGLTVIYLLWQTDVDNDPYLTYALEWGIHLSMMIMPVTMLMAILRRKLWDIDPLVNRTLVYAILSICVISVYVVSVWYIGKLLRSQHHLFVSLVATGIVAVMFAPVKERLQRWVNRLMYGEQDNPLSVLTKLGKKLEEPLPPEEVLTVVIRTIREALRLPYGYVAFAQHGEVWMTIQDGKPQAECVEHSIIHQGEVVGSLYLAPRGTGETLTPSDQSFLEPLIRQAGAIVKGVKVSLELKQLAADLQESRERLIIAREEERRRLRSNLHDDLAPRLASLALTAAAAEELLVTDAQATRTILTDLRTTIRSTVAEIRSMVHNLRPPALDELGLIGAIEERIKDAQAPVRSAQEWAGMPKLQFQLAVPTALPALPAAVEVAAYRIITEAIVNVVRHAKANMCRVSLIVDEPSGMLKLQVEDDGVGLETMTKKERIGGIGLPSMRERAEELGGTYSIERISTGGVRITARLPMNLEKEEKG</sequence>
<evidence type="ECO:0000256" key="9">
    <source>
        <dbReference type="SAM" id="SignalP"/>
    </source>
</evidence>
<comment type="caution">
    <text evidence="11">The sequence shown here is derived from an EMBL/GenBank/DDBJ whole genome shotgun (WGS) entry which is preliminary data.</text>
</comment>
<dbReference type="RefSeq" id="WP_270880102.1">
    <property type="nucleotide sequence ID" value="NZ_JAQFVF010000027.1"/>
</dbReference>
<keyword evidence="7" id="KW-0902">Two-component regulatory system</keyword>
<keyword evidence="3" id="KW-0808">Transferase</keyword>
<dbReference type="PANTHER" id="PTHR24421">
    <property type="entry name" value="NITRATE/NITRITE SENSOR PROTEIN NARX-RELATED"/>
    <property type="match status" value="1"/>
</dbReference>
<organism evidence="11 12">
    <name type="scientific">Paenibacillus aestuarii</name>
    <dbReference type="NCBI Taxonomy" id="516965"/>
    <lineage>
        <taxon>Bacteria</taxon>
        <taxon>Bacillati</taxon>
        <taxon>Bacillota</taxon>
        <taxon>Bacilli</taxon>
        <taxon>Bacillales</taxon>
        <taxon>Paenibacillaceae</taxon>
        <taxon>Paenibacillus</taxon>
    </lineage>
</organism>
<comment type="catalytic activity">
    <reaction evidence="1">
        <text>ATP + protein L-histidine = ADP + protein N-phospho-L-histidine.</text>
        <dbReference type="EC" id="2.7.13.3"/>
    </reaction>
</comment>
<evidence type="ECO:0000256" key="7">
    <source>
        <dbReference type="ARBA" id="ARBA00023012"/>
    </source>
</evidence>
<accession>A0ABW0KEM5</accession>
<keyword evidence="5 11" id="KW-0418">Kinase</keyword>
<feature type="signal peptide" evidence="9">
    <location>
        <begin position="1"/>
        <end position="27"/>
    </location>
</feature>
<dbReference type="SUPFAM" id="SSF55874">
    <property type="entry name" value="ATPase domain of HSP90 chaperone/DNA topoisomerase II/histidine kinase"/>
    <property type="match status" value="1"/>
</dbReference>
<dbReference type="InterPro" id="IPR050482">
    <property type="entry name" value="Sensor_HK_TwoCompSys"/>
</dbReference>
<dbReference type="GO" id="GO:0016301">
    <property type="term" value="F:kinase activity"/>
    <property type="evidence" value="ECO:0007669"/>
    <property type="project" value="UniProtKB-KW"/>
</dbReference>
<feature type="transmembrane region" description="Helical" evidence="8">
    <location>
        <begin position="148"/>
        <end position="167"/>
    </location>
</feature>
<dbReference type="PROSITE" id="PS50109">
    <property type="entry name" value="HIS_KIN"/>
    <property type="match status" value="1"/>
</dbReference>
<dbReference type="InterPro" id="IPR036890">
    <property type="entry name" value="HATPase_C_sf"/>
</dbReference>
<dbReference type="Pfam" id="PF02518">
    <property type="entry name" value="HATPase_c"/>
    <property type="match status" value="1"/>
</dbReference>
<feature type="transmembrane region" description="Helical" evidence="8">
    <location>
        <begin position="121"/>
        <end position="139"/>
    </location>
</feature>
<keyword evidence="9" id="KW-0732">Signal</keyword>
<feature type="transmembrane region" description="Helical" evidence="8">
    <location>
        <begin position="252"/>
        <end position="272"/>
    </location>
</feature>
<dbReference type="InterPro" id="IPR011712">
    <property type="entry name" value="Sig_transdc_His_kin_sub3_dim/P"/>
</dbReference>
<evidence type="ECO:0000256" key="2">
    <source>
        <dbReference type="ARBA" id="ARBA00012438"/>
    </source>
</evidence>
<feature type="transmembrane region" description="Helical" evidence="8">
    <location>
        <begin position="284"/>
        <end position="306"/>
    </location>
</feature>
<evidence type="ECO:0000313" key="12">
    <source>
        <dbReference type="Proteomes" id="UP001596044"/>
    </source>
</evidence>
<dbReference type="EMBL" id="JBHSMJ010000040">
    <property type="protein sequence ID" value="MFC5451684.1"/>
    <property type="molecule type" value="Genomic_DNA"/>
</dbReference>
<evidence type="ECO:0000256" key="1">
    <source>
        <dbReference type="ARBA" id="ARBA00000085"/>
    </source>
</evidence>
<keyword evidence="8" id="KW-0812">Transmembrane</keyword>
<dbReference type="PANTHER" id="PTHR24421:SF61">
    <property type="entry name" value="OXYGEN SENSOR HISTIDINE KINASE NREB"/>
    <property type="match status" value="1"/>
</dbReference>
<evidence type="ECO:0000256" key="8">
    <source>
        <dbReference type="SAM" id="Phobius"/>
    </source>
</evidence>
<dbReference type="EC" id="2.7.13.3" evidence="2"/>
<dbReference type="InterPro" id="IPR003594">
    <property type="entry name" value="HATPase_dom"/>
</dbReference>
<feature type="transmembrane region" description="Helical" evidence="8">
    <location>
        <begin position="179"/>
        <end position="198"/>
    </location>
</feature>
<protein>
    <recommendedName>
        <fullName evidence="2">histidine kinase</fullName>
        <ecNumber evidence="2">2.7.13.3</ecNumber>
    </recommendedName>
</protein>
<dbReference type="Gene3D" id="3.30.565.10">
    <property type="entry name" value="Histidine kinase-like ATPase, C-terminal domain"/>
    <property type="match status" value="1"/>
</dbReference>
<feature type="transmembrane region" description="Helical" evidence="8">
    <location>
        <begin position="214"/>
        <end position="236"/>
    </location>
</feature>
<feature type="chain" id="PRO_5045574440" description="histidine kinase" evidence="9">
    <location>
        <begin position="28"/>
        <end position="704"/>
    </location>
</feature>
<dbReference type="CDD" id="cd16917">
    <property type="entry name" value="HATPase_UhpB-NarQ-NarX-like"/>
    <property type="match status" value="1"/>
</dbReference>
<feature type="transmembrane region" description="Helical" evidence="8">
    <location>
        <begin position="312"/>
        <end position="332"/>
    </location>
</feature>
<gene>
    <name evidence="11" type="ORF">ACFPOG_26135</name>
</gene>